<comment type="similarity">
    <text evidence="2">Belongs to the drug/metabolite transporter (DMT) superfamily. Plant drug/metabolite exporter (P-DME) (TC 2.A.7.4) family.</text>
</comment>
<feature type="transmembrane region" description="Helical" evidence="7">
    <location>
        <begin position="400"/>
        <end position="422"/>
    </location>
</feature>
<dbReference type="InterPro" id="IPR051258">
    <property type="entry name" value="Diverse_Substrate_Transporter"/>
</dbReference>
<gene>
    <name evidence="9" type="ORF">OLC1_LOCUS20636</name>
</gene>
<feature type="transmembrane region" description="Helical" evidence="7">
    <location>
        <begin position="300"/>
        <end position="322"/>
    </location>
</feature>
<protein>
    <submittedName>
        <fullName evidence="9">OLC1v1014317C3</fullName>
    </submittedName>
</protein>
<reference evidence="9" key="1">
    <citation type="submission" date="2023-03" db="EMBL/GenBank/DDBJ databases">
        <authorList>
            <person name="Julca I."/>
        </authorList>
    </citation>
    <scope>NUCLEOTIDE SEQUENCE</scope>
</reference>
<evidence type="ECO:0000256" key="3">
    <source>
        <dbReference type="ARBA" id="ARBA00022475"/>
    </source>
</evidence>
<evidence type="ECO:0000313" key="9">
    <source>
        <dbReference type="EMBL" id="CAI9113671.1"/>
    </source>
</evidence>
<sequence length="469" mass="51046">MPLFSTGKIPKDSIGIATTSFYLNPQGIRKVTHLAIISSSGNSASSSSSSSSSSSNKCSATSKKFLAERSLRSGKHCDGAFQVHGNETSKLYGKTKANEGSTKGPSMIMAAKHSIKRRPLWRKLIRSKKVRGIILLNIVSVVYASNILVVKETEAFMDPAAFSAVRFAVCAIPFIPFVFQARNDVQTRKAGLELGVWMSLGYLIEALGLITAEAGRASFLSLFTVIVVPLLQSILGTMVPTRTWFGVLMSVLGVGMLECGGTPPNVGDLLNFLSAIFFGIHTLRTEHISRTTEADQHLPLLGYEVCVVAFLSSLWCILGGSFDGLQDNDNVTWTLVWDWMVTFPWVPALYTGLFSTVLCLWAEIAALRDVSAAETVVIYGTEPLWGAGFAWFLLGERWGTAGWIGAALILGGSVLAQMYEWFPSESKDGGKNDQKRELMMLTDNQKQNHNLSATPVVVTSKDVINVQKK</sequence>
<dbReference type="InterPro" id="IPR000620">
    <property type="entry name" value="EamA_dom"/>
</dbReference>
<keyword evidence="4 7" id="KW-0812">Transmembrane</keyword>
<feature type="transmembrane region" description="Helical" evidence="7">
    <location>
        <begin position="342"/>
        <end position="364"/>
    </location>
</feature>
<dbReference type="GO" id="GO:0005886">
    <property type="term" value="C:plasma membrane"/>
    <property type="evidence" value="ECO:0007669"/>
    <property type="project" value="UniProtKB-SubCell"/>
</dbReference>
<evidence type="ECO:0000259" key="8">
    <source>
        <dbReference type="Pfam" id="PF00892"/>
    </source>
</evidence>
<organism evidence="9 10">
    <name type="scientific">Oldenlandia corymbosa var. corymbosa</name>
    <dbReference type="NCBI Taxonomy" id="529605"/>
    <lineage>
        <taxon>Eukaryota</taxon>
        <taxon>Viridiplantae</taxon>
        <taxon>Streptophyta</taxon>
        <taxon>Embryophyta</taxon>
        <taxon>Tracheophyta</taxon>
        <taxon>Spermatophyta</taxon>
        <taxon>Magnoliopsida</taxon>
        <taxon>eudicotyledons</taxon>
        <taxon>Gunneridae</taxon>
        <taxon>Pentapetalae</taxon>
        <taxon>asterids</taxon>
        <taxon>lamiids</taxon>
        <taxon>Gentianales</taxon>
        <taxon>Rubiaceae</taxon>
        <taxon>Rubioideae</taxon>
        <taxon>Spermacoceae</taxon>
        <taxon>Hedyotis-Oldenlandia complex</taxon>
        <taxon>Oldenlandia</taxon>
    </lineage>
</organism>
<feature type="domain" description="EamA" evidence="8">
    <location>
        <begin position="131"/>
        <end position="256"/>
    </location>
</feature>
<name>A0AAV1E2K6_OLDCO</name>
<feature type="transmembrane region" description="Helical" evidence="7">
    <location>
        <begin position="217"/>
        <end position="236"/>
    </location>
</feature>
<evidence type="ECO:0000256" key="7">
    <source>
        <dbReference type="SAM" id="Phobius"/>
    </source>
</evidence>
<accession>A0AAV1E2K6</accession>
<dbReference type="PANTHER" id="PTHR42920:SF10">
    <property type="entry name" value="EAMA DOMAIN-CONTAINING PROTEIN"/>
    <property type="match status" value="1"/>
</dbReference>
<feature type="transmembrane region" description="Helical" evidence="7">
    <location>
        <begin position="130"/>
        <end position="148"/>
    </location>
</feature>
<feature type="transmembrane region" description="Helical" evidence="7">
    <location>
        <begin position="376"/>
        <end position="394"/>
    </location>
</feature>
<evidence type="ECO:0000256" key="1">
    <source>
        <dbReference type="ARBA" id="ARBA00004651"/>
    </source>
</evidence>
<dbReference type="EMBL" id="OX459124">
    <property type="protein sequence ID" value="CAI9113671.1"/>
    <property type="molecule type" value="Genomic_DNA"/>
</dbReference>
<proteinExistence type="inferred from homology"/>
<feature type="transmembrane region" description="Helical" evidence="7">
    <location>
        <begin position="191"/>
        <end position="211"/>
    </location>
</feature>
<keyword evidence="10" id="KW-1185">Reference proteome</keyword>
<keyword evidence="5 7" id="KW-1133">Transmembrane helix</keyword>
<feature type="domain" description="EamA" evidence="8">
    <location>
        <begin position="267"/>
        <end position="415"/>
    </location>
</feature>
<keyword evidence="6 7" id="KW-0472">Membrane</keyword>
<evidence type="ECO:0000256" key="2">
    <source>
        <dbReference type="ARBA" id="ARBA00007635"/>
    </source>
</evidence>
<dbReference type="PANTHER" id="PTHR42920">
    <property type="entry name" value="OS03G0707200 PROTEIN-RELATED"/>
    <property type="match status" value="1"/>
</dbReference>
<dbReference type="Pfam" id="PF00892">
    <property type="entry name" value="EamA"/>
    <property type="match status" value="2"/>
</dbReference>
<evidence type="ECO:0000256" key="4">
    <source>
        <dbReference type="ARBA" id="ARBA00022692"/>
    </source>
</evidence>
<comment type="subcellular location">
    <subcellularLocation>
        <location evidence="1">Cell membrane</location>
        <topology evidence="1">Multi-pass membrane protein</topology>
    </subcellularLocation>
</comment>
<dbReference type="InterPro" id="IPR037185">
    <property type="entry name" value="EmrE-like"/>
</dbReference>
<evidence type="ECO:0000256" key="5">
    <source>
        <dbReference type="ARBA" id="ARBA00022989"/>
    </source>
</evidence>
<evidence type="ECO:0000256" key="6">
    <source>
        <dbReference type="ARBA" id="ARBA00023136"/>
    </source>
</evidence>
<keyword evidence="3" id="KW-1003">Cell membrane</keyword>
<evidence type="ECO:0000313" key="10">
    <source>
        <dbReference type="Proteomes" id="UP001161247"/>
    </source>
</evidence>
<dbReference type="AlphaFoldDB" id="A0AAV1E2K6"/>
<dbReference type="SUPFAM" id="SSF103481">
    <property type="entry name" value="Multidrug resistance efflux transporter EmrE"/>
    <property type="match status" value="1"/>
</dbReference>
<dbReference type="Proteomes" id="UP001161247">
    <property type="component" value="Chromosome 7"/>
</dbReference>
<feature type="transmembrane region" description="Helical" evidence="7">
    <location>
        <begin position="160"/>
        <end position="179"/>
    </location>
</feature>